<dbReference type="RefSeq" id="XP_052905610.1">
    <property type="nucleotide sequence ID" value="XM_053047785.1"/>
</dbReference>
<name>A0A086J4I7_NEMA1</name>
<evidence type="ECO:0000259" key="1">
    <source>
        <dbReference type="PROSITE" id="PS50076"/>
    </source>
</evidence>
<feature type="domain" description="J" evidence="1">
    <location>
        <begin position="3"/>
        <end position="70"/>
    </location>
</feature>
<proteinExistence type="predicted"/>
<dbReference type="PRINTS" id="PR00625">
    <property type="entry name" value="JDOMAIN"/>
</dbReference>
<comment type="caution">
    <text evidence="2">The sequence shown here is derived from an EMBL/GenBank/DDBJ whole genome shotgun (WGS) entry which is preliminary data.</text>
</comment>
<sequence length="114" mass="12976">MECPYVVLGVSKESSQKEIKRAYIQGVKKTHPDMTRHDTDAEFIRIKEAYAKILVTPHIQQTNVDWDSLPYLVVEISNAKDVKCRCGTIYTDTDQIGPVECMTCSHYIEIIPDA</sequence>
<dbReference type="EMBL" id="AKIJ01000001">
    <property type="protein sequence ID" value="KFG27055.1"/>
    <property type="molecule type" value="Genomic_DNA"/>
</dbReference>
<dbReference type="CDD" id="cd06257">
    <property type="entry name" value="DnaJ"/>
    <property type="match status" value="1"/>
</dbReference>
<dbReference type="HOGENOM" id="CLU_169138_0_0_1"/>
<gene>
    <name evidence="2" type="ORF">NESG_00128</name>
</gene>
<dbReference type="InterPro" id="IPR001623">
    <property type="entry name" value="DnaJ_domain"/>
</dbReference>
<keyword evidence="3" id="KW-1185">Reference proteome</keyword>
<protein>
    <recommendedName>
        <fullName evidence="1">J domain-containing protein</fullName>
    </recommendedName>
</protein>
<dbReference type="PANTHER" id="PTHR44240:SF10">
    <property type="entry name" value="J DOMAIN-CONTAINING PROTEIN"/>
    <property type="match status" value="1"/>
</dbReference>
<dbReference type="Pfam" id="PF00226">
    <property type="entry name" value="DnaJ"/>
    <property type="match status" value="1"/>
</dbReference>
<dbReference type="AlphaFoldDB" id="A0A086J4I7"/>
<dbReference type="SUPFAM" id="SSF46565">
    <property type="entry name" value="Chaperone J-domain"/>
    <property type="match status" value="1"/>
</dbReference>
<dbReference type="Proteomes" id="UP000054524">
    <property type="component" value="Unassembled WGS sequence"/>
</dbReference>
<dbReference type="PANTHER" id="PTHR44240">
    <property type="entry name" value="DNAJ DOMAIN (PROKARYOTIC HEAT SHOCK PROTEIN)-RELATED"/>
    <property type="match status" value="1"/>
</dbReference>
<organism evidence="2 3">
    <name type="scientific">Nematocida ausubeli (strain ATCC PRA-371 / ERTm2)</name>
    <name type="common">Nematode killer fungus</name>
    <dbReference type="NCBI Taxonomy" id="1913371"/>
    <lineage>
        <taxon>Eukaryota</taxon>
        <taxon>Fungi</taxon>
        <taxon>Fungi incertae sedis</taxon>
        <taxon>Microsporidia</taxon>
        <taxon>Nematocida</taxon>
    </lineage>
</organism>
<evidence type="ECO:0000313" key="3">
    <source>
        <dbReference type="Proteomes" id="UP000054524"/>
    </source>
</evidence>
<evidence type="ECO:0000313" key="2">
    <source>
        <dbReference type="EMBL" id="KFG27055.1"/>
    </source>
</evidence>
<dbReference type="PROSITE" id="PS50076">
    <property type="entry name" value="DNAJ_2"/>
    <property type="match status" value="1"/>
</dbReference>
<reference evidence="2 3" key="1">
    <citation type="journal article" date="2014" name="Genome Announc.">
        <title>Genome Sequence of the Microsporidian Species Nematocida sp1 Strain ERTm6 (ATCC PRA-372).</title>
        <authorList>
            <person name="Bakowski M.A."/>
            <person name="Priest M."/>
            <person name="Young S."/>
            <person name="Cuomo C.A."/>
            <person name="Troemel E.R."/>
        </authorList>
    </citation>
    <scope>NUCLEOTIDE SEQUENCE [LARGE SCALE GENOMIC DNA]</scope>
    <source>
        <strain evidence="2 3">ERTm6</strain>
    </source>
</reference>
<dbReference type="GeneID" id="77675101"/>
<dbReference type="Gene3D" id="1.10.287.110">
    <property type="entry name" value="DnaJ domain"/>
    <property type="match status" value="1"/>
</dbReference>
<dbReference type="InterPro" id="IPR036869">
    <property type="entry name" value="J_dom_sf"/>
</dbReference>
<dbReference type="SMART" id="SM00271">
    <property type="entry name" value="DnaJ"/>
    <property type="match status" value="1"/>
</dbReference>
<accession>A0A086J4I7</accession>
<dbReference type="InterPro" id="IPR052276">
    <property type="entry name" value="Diphthamide-biosynth_chaperone"/>
</dbReference>